<feature type="compositionally biased region" description="Polar residues" evidence="1">
    <location>
        <begin position="167"/>
        <end position="176"/>
    </location>
</feature>
<dbReference type="AlphaFoldDB" id="A0A9Q1HIW3"/>
<keyword evidence="3" id="KW-1185">Reference proteome</keyword>
<dbReference type="Proteomes" id="UP001152320">
    <property type="component" value="Chromosome 1"/>
</dbReference>
<gene>
    <name evidence="2" type="ORF">HOLleu_00790</name>
</gene>
<accession>A0A9Q1HIW3</accession>
<evidence type="ECO:0000313" key="3">
    <source>
        <dbReference type="Proteomes" id="UP001152320"/>
    </source>
</evidence>
<proteinExistence type="predicted"/>
<dbReference type="EMBL" id="JAIZAY010000001">
    <property type="protein sequence ID" value="KAJ8048464.1"/>
    <property type="molecule type" value="Genomic_DNA"/>
</dbReference>
<name>A0A9Q1HIW3_HOLLE</name>
<comment type="caution">
    <text evidence="2">The sequence shown here is derived from an EMBL/GenBank/DDBJ whole genome shotgun (WGS) entry which is preliminary data.</text>
</comment>
<organism evidence="2 3">
    <name type="scientific">Holothuria leucospilota</name>
    <name type="common">Black long sea cucumber</name>
    <name type="synonym">Mertensiothuria leucospilota</name>
    <dbReference type="NCBI Taxonomy" id="206669"/>
    <lineage>
        <taxon>Eukaryota</taxon>
        <taxon>Metazoa</taxon>
        <taxon>Echinodermata</taxon>
        <taxon>Eleutherozoa</taxon>
        <taxon>Echinozoa</taxon>
        <taxon>Holothuroidea</taxon>
        <taxon>Aspidochirotacea</taxon>
        <taxon>Aspidochirotida</taxon>
        <taxon>Holothuriidae</taxon>
        <taxon>Holothuria</taxon>
    </lineage>
</organism>
<feature type="region of interest" description="Disordered" evidence="1">
    <location>
        <begin position="150"/>
        <end position="220"/>
    </location>
</feature>
<sequence>MDGDVPLVLGGDARADSPGHTAKLGSNTLMELNTDRIFNIELIQDFLKLRYKMLKFYSLDLKRLLLAALHYNENGDREQAVTESGDKAFTISFPRAKSGDYVVRKRSLAATFESDKGIIEKEMDKLVTLGILGVGHSSYTSPVLLVPKKVTEDSPQESSRPIPPESGVQNLEQPSPVSVDIQETDSNARKESNQSGVSHFSNLPVLPPVDTQSNNLPEPRLADRMQVPHDHREVPPELYSPPRPLIAKIKNLVTRHIPKQAELDKLMNVIKKKIIRDFNLPVDVNELRKEQESSAFFKPVYNYLAHDILPNDRKSAKSVQLKSEQYILCNGILFRLFFCEKKANSKRIAAEWCGPLVIHKVLDRTHYILSTIKGEILNDVFNFNRLKPRFIRSSSDIKNITKVQKLKAALGQERRPQPNDIGLETESLQFIDENDTVLPCVSSTDIECVDKLESVDPNQYTKHTSENQGLGIPSPVNREQLEQQLSLILAAPKEPFMNIEKTRFKSGHLQILLSFGRSPNCDKGKEFRFWWSVDKYADSEDLVKQILENTKITKFGNPRRMFKDLYV</sequence>
<protein>
    <submittedName>
        <fullName evidence="2">Uncharacterized protein</fullName>
    </submittedName>
</protein>
<dbReference type="OrthoDB" id="1434304at2759"/>
<evidence type="ECO:0000313" key="2">
    <source>
        <dbReference type="EMBL" id="KAJ8048464.1"/>
    </source>
</evidence>
<evidence type="ECO:0000256" key="1">
    <source>
        <dbReference type="SAM" id="MobiDB-lite"/>
    </source>
</evidence>
<reference evidence="2" key="1">
    <citation type="submission" date="2021-10" db="EMBL/GenBank/DDBJ databases">
        <title>Tropical sea cucumber genome reveals ecological adaptation and Cuvierian tubules defense mechanism.</title>
        <authorList>
            <person name="Chen T."/>
        </authorList>
    </citation>
    <scope>NUCLEOTIDE SEQUENCE</scope>
    <source>
        <strain evidence="2">Nanhai2018</strain>
        <tissue evidence="2">Muscle</tissue>
    </source>
</reference>